<evidence type="ECO:0000313" key="2">
    <source>
        <dbReference type="Proteomes" id="UP000805649"/>
    </source>
</evidence>
<evidence type="ECO:0000313" key="1">
    <source>
        <dbReference type="EMBL" id="KAL0940113.1"/>
    </source>
</evidence>
<accession>A0ACC3Z7P4</accession>
<dbReference type="EMBL" id="VUJX02000003">
    <property type="protein sequence ID" value="KAL0940113.1"/>
    <property type="molecule type" value="Genomic_DNA"/>
</dbReference>
<comment type="caution">
    <text evidence="1">The sequence shown here is derived from an EMBL/GenBank/DDBJ whole genome shotgun (WGS) entry which is preliminary data.</text>
</comment>
<proteinExistence type="predicted"/>
<reference evidence="1 2" key="1">
    <citation type="journal article" date="2020" name="Phytopathology">
        <title>Genome Sequence Resources of Colletotrichum truncatum, C. plurivorum, C. musicola, and C. sojae: Four Species Pathogenic to Soybean (Glycine max).</title>
        <authorList>
            <person name="Rogerio F."/>
            <person name="Boufleur T.R."/>
            <person name="Ciampi-Guillardi M."/>
            <person name="Sukno S.A."/>
            <person name="Thon M.R."/>
            <person name="Massola Junior N.S."/>
            <person name="Baroncelli R."/>
        </authorList>
    </citation>
    <scope>NUCLEOTIDE SEQUENCE [LARGE SCALE GENOMIC DNA]</scope>
    <source>
        <strain evidence="1 2">CMES1059</strain>
    </source>
</reference>
<name>A0ACC3Z7P4_COLTU</name>
<keyword evidence="2" id="KW-1185">Reference proteome</keyword>
<dbReference type="Proteomes" id="UP000805649">
    <property type="component" value="Unassembled WGS sequence"/>
</dbReference>
<protein>
    <submittedName>
        <fullName evidence="1">Protein disulfide isomerase</fullName>
    </submittedName>
</protein>
<sequence>MAFLKHVVCIALLAIPSLAWSHTSRLDLEEAFKSRDDTLVAFYSPKCSWNSQLLETEWNLVLDHDKSVLSIDCATDSKTCEEHDVRTYPAIRLYRSAKTFEYYRGPRQAKEIIAFKSRSLRPVVSGLSLENVTSFAYTDSFVFILHLTDQDAGKGLYKRFHDLATTNAHLHSYGVISRDSKNGPSSLDCFNNLDDEKHSTDEFFKHVYSLEEFVKACTNRIVPEMTHQNKVDYTGSKTNVLYFFDFNASRREQFALHIRETARKYKQNLKFVTVDPPAFPDVPASLGIKWTFPAIGLQNKETGLAYHSEQNHAITPGFVENFLRSIGDGTARPAFQDNVDERVDEQLSTEGDVHEKEVVHDEL</sequence>
<organism evidence="1 2">
    <name type="scientific">Colletotrichum truncatum</name>
    <name type="common">Anthracnose fungus</name>
    <name type="synonym">Colletotrichum capsici</name>
    <dbReference type="NCBI Taxonomy" id="5467"/>
    <lineage>
        <taxon>Eukaryota</taxon>
        <taxon>Fungi</taxon>
        <taxon>Dikarya</taxon>
        <taxon>Ascomycota</taxon>
        <taxon>Pezizomycotina</taxon>
        <taxon>Sordariomycetes</taxon>
        <taxon>Hypocreomycetidae</taxon>
        <taxon>Glomerellales</taxon>
        <taxon>Glomerellaceae</taxon>
        <taxon>Colletotrichum</taxon>
        <taxon>Colletotrichum truncatum species complex</taxon>
    </lineage>
</organism>
<keyword evidence="1" id="KW-0413">Isomerase</keyword>
<gene>
    <name evidence="1" type="ORF">CTRU02_206723</name>
</gene>